<evidence type="ECO:0000313" key="6">
    <source>
        <dbReference type="Proteomes" id="UP000634206"/>
    </source>
</evidence>
<name>A0AAE2S9W7_9BACT</name>
<dbReference type="Gene3D" id="3.20.20.80">
    <property type="entry name" value="Glycosidases"/>
    <property type="match status" value="1"/>
</dbReference>
<evidence type="ECO:0000256" key="2">
    <source>
        <dbReference type="SAM" id="SignalP"/>
    </source>
</evidence>
<feature type="domain" description="Putative collagen-binding" evidence="3">
    <location>
        <begin position="526"/>
        <end position="613"/>
    </location>
</feature>
<evidence type="ECO:0000259" key="4">
    <source>
        <dbReference type="Pfam" id="PF16586"/>
    </source>
</evidence>
<organism evidence="5 6">
    <name type="scientific">Oceaniferula flava</name>
    <dbReference type="NCBI Taxonomy" id="2800421"/>
    <lineage>
        <taxon>Bacteria</taxon>
        <taxon>Pseudomonadati</taxon>
        <taxon>Verrucomicrobiota</taxon>
        <taxon>Verrucomicrobiia</taxon>
        <taxon>Verrucomicrobiales</taxon>
        <taxon>Verrucomicrobiaceae</taxon>
        <taxon>Oceaniferula</taxon>
    </lineage>
</organism>
<feature type="region of interest" description="Disordered" evidence="1">
    <location>
        <begin position="288"/>
        <end position="308"/>
    </location>
</feature>
<sequence>MKQSKVPQAVSVGFLLVSAALWARAEVAVSGELKQWHKVTLTVDGPMAKESDQQPNPFTELLLDVRFIHESGSPDYWVPGYFAADGQAADSSATQGTKWRAHLSPDKTGRWNYTVRFNGSKHDGESGSFTIAATDKTGRDFRGKGRLQYVGKRYLRHAGNGQWFLKAGADSPETFLAYQDFDGTVTNNRKKGPLKSWKAHIKDWKSGDPTWKGGKGKGMIGAINYLSGKGANAFSFIPYNAGGDGDNVWPHVSRADKLHFDCSKLDQWGIVFDHATSKGMYLHFKLQETENDDQKGPGKDQALDGGNLGPERKAYLREMVARFGHHLALNWNLGEENTQSLDQIREQAAYLRKIDPYGHLIVLHTYPSQHEKIYGKLVGDKKSLTGVSVQNSDVGKTHQDTLKWVERSEKSGHRWVVAFDEAGNAGAGSPPDPDWPGVAEVRKKNKASKKPLDMPSVNDVRSKVLWGNLMAGGAGVEYYFGYKLPQNDLKAEDWRSRDMTWDYSAIALDFFQENKIPFWEMSNSNALVGNTKKDNSAYCFSKKGEVYVVYLRKANGKQQLDLSETQNAFSLQWFNPRRGGLLQDGKLNRVTGGGQIDLGNPPSDLGEDWVVLLKAKK</sequence>
<evidence type="ECO:0000259" key="3">
    <source>
        <dbReference type="Pfam" id="PF12904"/>
    </source>
</evidence>
<dbReference type="Pfam" id="PF16586">
    <property type="entry name" value="DUF5060"/>
    <property type="match status" value="1"/>
</dbReference>
<gene>
    <name evidence="5" type="ORF">JIN83_00370</name>
</gene>
<dbReference type="InterPro" id="IPR024749">
    <property type="entry name" value="Collagen-bd_put"/>
</dbReference>
<dbReference type="Gene3D" id="2.60.40.10">
    <property type="entry name" value="Immunoglobulins"/>
    <property type="match status" value="1"/>
</dbReference>
<protein>
    <submittedName>
        <fullName evidence="5">DUF5060 domain-containing protein</fullName>
    </submittedName>
</protein>
<dbReference type="Proteomes" id="UP000634206">
    <property type="component" value="Unassembled WGS sequence"/>
</dbReference>
<proteinExistence type="predicted"/>
<dbReference type="Pfam" id="PF12904">
    <property type="entry name" value="Collagen_bind_2"/>
    <property type="match status" value="1"/>
</dbReference>
<dbReference type="AlphaFoldDB" id="A0AAE2S9W7"/>
<evidence type="ECO:0000256" key="1">
    <source>
        <dbReference type="SAM" id="MobiDB-lite"/>
    </source>
</evidence>
<reference evidence="5" key="1">
    <citation type="submission" date="2021-01" db="EMBL/GenBank/DDBJ databases">
        <title>Modified the classification status of verrucomicrobia.</title>
        <authorList>
            <person name="Feng X."/>
        </authorList>
    </citation>
    <scope>NUCLEOTIDE SEQUENCE</scope>
    <source>
        <strain evidence="5">5K15</strain>
    </source>
</reference>
<comment type="caution">
    <text evidence="5">The sequence shown here is derived from an EMBL/GenBank/DDBJ whole genome shotgun (WGS) entry which is preliminary data.</text>
</comment>
<feature type="compositionally biased region" description="Basic and acidic residues" evidence="1">
    <location>
        <begin position="288"/>
        <end position="302"/>
    </location>
</feature>
<dbReference type="InterPro" id="IPR013783">
    <property type="entry name" value="Ig-like_fold"/>
</dbReference>
<dbReference type="EMBL" id="JAENIG010000001">
    <property type="protein sequence ID" value="MBK1853402.1"/>
    <property type="molecule type" value="Genomic_DNA"/>
</dbReference>
<feature type="chain" id="PRO_5041936802" evidence="2">
    <location>
        <begin position="26"/>
        <end position="617"/>
    </location>
</feature>
<feature type="signal peptide" evidence="2">
    <location>
        <begin position="1"/>
        <end position="25"/>
    </location>
</feature>
<keyword evidence="2" id="KW-0732">Signal</keyword>
<evidence type="ECO:0000313" key="5">
    <source>
        <dbReference type="EMBL" id="MBK1853402.1"/>
    </source>
</evidence>
<accession>A0AAE2S9W7</accession>
<keyword evidence="6" id="KW-1185">Reference proteome</keyword>
<feature type="domain" description="DUF5060" evidence="4">
    <location>
        <begin position="33"/>
        <end position="118"/>
    </location>
</feature>
<dbReference type="InterPro" id="IPR032260">
    <property type="entry name" value="DUF5060"/>
</dbReference>